<proteinExistence type="predicted"/>
<evidence type="ECO:0000313" key="1">
    <source>
        <dbReference type="EMBL" id="KAI8439335.1"/>
    </source>
</evidence>
<sequence>MTISQDAKADLRWWKDNIMTGLCHIKQYIFALEIFSDASLSGWGAVCKGKTAKGNWSVGEKENHINYLELMAAYFALRCFASDQSQCEILLRIDNTTAISYINRMGSVQFPQLNNLAKQIWKWCEVRDLWIYASYIKSKDNLEADYESRSSNLDIEWELSEEVFQKIVGTLGYPTIDLFASRVTTSLTCSTYPGGLCIIRESMKRRMIPNDAIDVMIASLAKNSLRQYDSCLRQWWQFCKSHNEDLVSISVPKIISYLMLIFKKGASYQTLNCHRSALSLIIGSNLGNDDRIKRWFKGVYKLRPCIPRYSSTWDPATVLSYLKHWFPLETLDLRKLTLKSAMLLALTTGQRVQTLSLIKFNNIIHREEGIDIILTDIQKTSAPGRFMNKLSLPFFINNPDICPAKTLLQYLKVTNGLRRNSNCVRLFLTVKSPHKPASTQTISRWLKSVMKVSGVDVNKFTSHSTRHAASSQAHRAGLTTDSILRAVGWSSRSTTFARHYNRPLISDDNAQDLFARSVVLPST</sequence>
<comment type="caution">
    <text evidence="1">The sequence shown here is derived from an EMBL/GenBank/DDBJ whole genome shotgun (WGS) entry which is preliminary data.</text>
</comment>
<name>A0ACC0KSP8_CHOFU</name>
<dbReference type="EMBL" id="CM046123">
    <property type="protein sequence ID" value="KAI8439335.1"/>
    <property type="molecule type" value="Genomic_DNA"/>
</dbReference>
<gene>
    <name evidence="1" type="ORF">MSG28_013159</name>
</gene>
<organism evidence="1 2">
    <name type="scientific">Choristoneura fumiferana</name>
    <name type="common">Spruce budworm moth</name>
    <name type="synonym">Archips fumiferana</name>
    <dbReference type="NCBI Taxonomy" id="7141"/>
    <lineage>
        <taxon>Eukaryota</taxon>
        <taxon>Metazoa</taxon>
        <taxon>Ecdysozoa</taxon>
        <taxon>Arthropoda</taxon>
        <taxon>Hexapoda</taxon>
        <taxon>Insecta</taxon>
        <taxon>Pterygota</taxon>
        <taxon>Neoptera</taxon>
        <taxon>Endopterygota</taxon>
        <taxon>Lepidoptera</taxon>
        <taxon>Glossata</taxon>
        <taxon>Ditrysia</taxon>
        <taxon>Tortricoidea</taxon>
        <taxon>Tortricidae</taxon>
        <taxon>Tortricinae</taxon>
        <taxon>Choristoneura</taxon>
    </lineage>
</organism>
<accession>A0ACC0KSP8</accession>
<reference evidence="1 2" key="1">
    <citation type="journal article" date="2022" name="Genome Biol. Evol.">
        <title>The Spruce Budworm Genome: Reconstructing the Evolutionary History of Antifreeze Proteins.</title>
        <authorList>
            <person name="Beliveau C."/>
            <person name="Gagne P."/>
            <person name="Picq S."/>
            <person name="Vernygora O."/>
            <person name="Keeling C.I."/>
            <person name="Pinkney K."/>
            <person name="Doucet D."/>
            <person name="Wen F."/>
            <person name="Johnston J.S."/>
            <person name="Maaroufi H."/>
            <person name="Boyle B."/>
            <person name="Laroche J."/>
            <person name="Dewar K."/>
            <person name="Juretic N."/>
            <person name="Blackburn G."/>
            <person name="Nisole A."/>
            <person name="Brunet B."/>
            <person name="Brandao M."/>
            <person name="Lumley L."/>
            <person name="Duan J."/>
            <person name="Quan G."/>
            <person name="Lucarotti C.J."/>
            <person name="Roe A.D."/>
            <person name="Sperling F.A.H."/>
            <person name="Levesque R.C."/>
            <person name="Cusson M."/>
        </authorList>
    </citation>
    <scope>NUCLEOTIDE SEQUENCE [LARGE SCALE GENOMIC DNA]</scope>
    <source>
        <strain evidence="1">Glfc:IPQL:Cfum</strain>
    </source>
</reference>
<dbReference type="Proteomes" id="UP001064048">
    <property type="component" value="Chromosome 23"/>
</dbReference>
<evidence type="ECO:0000313" key="2">
    <source>
        <dbReference type="Proteomes" id="UP001064048"/>
    </source>
</evidence>
<protein>
    <submittedName>
        <fullName evidence="1">Uncharacterized protein</fullName>
    </submittedName>
</protein>
<keyword evidence="2" id="KW-1185">Reference proteome</keyword>